<organism evidence="4 5">
    <name type="scientific">Trueperella abortisuis</name>
    <dbReference type="NCBI Taxonomy" id="445930"/>
    <lineage>
        <taxon>Bacteria</taxon>
        <taxon>Bacillati</taxon>
        <taxon>Actinomycetota</taxon>
        <taxon>Actinomycetes</taxon>
        <taxon>Actinomycetales</taxon>
        <taxon>Actinomycetaceae</taxon>
        <taxon>Trueperella</taxon>
    </lineage>
</organism>
<dbReference type="InterPro" id="IPR036390">
    <property type="entry name" value="WH_DNA-bd_sf"/>
</dbReference>
<evidence type="ECO:0000256" key="2">
    <source>
        <dbReference type="ARBA" id="ARBA00023163"/>
    </source>
</evidence>
<dbReference type="SUPFAM" id="SSF46785">
    <property type="entry name" value="Winged helix' DNA-binding domain"/>
    <property type="match status" value="1"/>
</dbReference>
<feature type="domain" description="HTH deoR-type" evidence="3">
    <location>
        <begin position="6"/>
        <end position="61"/>
    </location>
</feature>
<dbReference type="Pfam" id="PF08220">
    <property type="entry name" value="HTH_DeoR"/>
    <property type="match status" value="1"/>
</dbReference>
<keyword evidence="5" id="KW-1185">Reference proteome</keyword>
<dbReference type="InterPro" id="IPR001034">
    <property type="entry name" value="DeoR_HTH"/>
</dbReference>
<keyword evidence="2" id="KW-0804">Transcription</keyword>
<comment type="caution">
    <text evidence="4">The sequence shown here is derived from an EMBL/GenBank/DDBJ whole genome shotgun (WGS) entry which is preliminary data.</text>
</comment>
<dbReference type="EMBL" id="JAUSQL010000001">
    <property type="protein sequence ID" value="MDP9832721.1"/>
    <property type="molecule type" value="Genomic_DNA"/>
</dbReference>
<dbReference type="InterPro" id="IPR037171">
    <property type="entry name" value="NagB/RpiA_transferase-like"/>
</dbReference>
<evidence type="ECO:0000256" key="1">
    <source>
        <dbReference type="ARBA" id="ARBA00023015"/>
    </source>
</evidence>
<dbReference type="PROSITE" id="PS51000">
    <property type="entry name" value="HTH_DEOR_2"/>
    <property type="match status" value="1"/>
</dbReference>
<dbReference type="Proteomes" id="UP001230145">
    <property type="component" value="Unassembled WGS sequence"/>
</dbReference>
<dbReference type="InterPro" id="IPR050313">
    <property type="entry name" value="Carb_Metab_HTH_regulators"/>
</dbReference>
<dbReference type="SUPFAM" id="SSF100950">
    <property type="entry name" value="NagB/RpiA/CoA transferase-like"/>
    <property type="match status" value="1"/>
</dbReference>
<protein>
    <submittedName>
        <fullName evidence="4">DeoR/GlpR family transcriptional regulator of sugar metabolism</fullName>
    </submittedName>
</protein>
<gene>
    <name evidence="4" type="ORF">J2S45_001400</name>
</gene>
<keyword evidence="1" id="KW-0805">Transcription regulation</keyword>
<dbReference type="SMART" id="SM00420">
    <property type="entry name" value="HTH_DEOR"/>
    <property type="match status" value="1"/>
</dbReference>
<proteinExistence type="predicted"/>
<dbReference type="RefSeq" id="WP_270975239.1">
    <property type="nucleotide sequence ID" value="NZ_CP133407.1"/>
</dbReference>
<dbReference type="PANTHER" id="PTHR30363">
    <property type="entry name" value="HTH-TYPE TRANSCRIPTIONAL REGULATOR SRLR-RELATED"/>
    <property type="match status" value="1"/>
</dbReference>
<dbReference type="PANTHER" id="PTHR30363:SF44">
    <property type="entry name" value="AGA OPERON TRANSCRIPTIONAL REPRESSOR-RELATED"/>
    <property type="match status" value="1"/>
</dbReference>
<evidence type="ECO:0000259" key="3">
    <source>
        <dbReference type="PROSITE" id="PS51000"/>
    </source>
</evidence>
<sequence length="260" mass="28518">MAQLSKNDRQQLLAEHVLNAGTVRVEDLLKLVDASSMTIYRDLSELENDRVIVRSRGVVSAVATSLSETSMKYRLTQEEAAKESLAPEFKDYIIRGASIVCDDSSTVYAILKHFTDVGGLTVITNNWSIIQLAGTVPDWELVTLGGRYHRHLDANYGPEGMKALRHMRADHAFISAAAISDGVVYHPYPEVAEYKALMLTSAAHSHLAVTASKFERKALYQVADTADFDSVVVDSDTPDDVVARLRERGATVRVAGKPAV</sequence>
<dbReference type="InterPro" id="IPR014036">
    <property type="entry name" value="DeoR-like_C"/>
</dbReference>
<accession>A0ABT9PJ34</accession>
<evidence type="ECO:0000313" key="5">
    <source>
        <dbReference type="Proteomes" id="UP001230145"/>
    </source>
</evidence>
<evidence type="ECO:0000313" key="4">
    <source>
        <dbReference type="EMBL" id="MDP9832721.1"/>
    </source>
</evidence>
<reference evidence="4 5" key="1">
    <citation type="submission" date="2023-07" db="EMBL/GenBank/DDBJ databases">
        <title>Sequencing the genomes of 1000 actinobacteria strains.</title>
        <authorList>
            <person name="Klenk H.-P."/>
        </authorList>
    </citation>
    <scope>NUCLEOTIDE SEQUENCE [LARGE SCALE GENOMIC DNA]</scope>
    <source>
        <strain evidence="4 5">DSM 19515</strain>
    </source>
</reference>
<dbReference type="Pfam" id="PF00455">
    <property type="entry name" value="DeoRC"/>
    <property type="match status" value="1"/>
</dbReference>
<dbReference type="SMART" id="SM01134">
    <property type="entry name" value="DeoRC"/>
    <property type="match status" value="1"/>
</dbReference>
<name>A0ABT9PJ34_9ACTO</name>